<name>A0A2H3CX47_ARMGA</name>
<dbReference type="EMBL" id="KZ293677">
    <property type="protein sequence ID" value="PBK87609.1"/>
    <property type="molecule type" value="Genomic_DNA"/>
</dbReference>
<evidence type="ECO:0000313" key="1">
    <source>
        <dbReference type="EMBL" id="PBK87609.1"/>
    </source>
</evidence>
<keyword evidence="2" id="KW-1185">Reference proteome</keyword>
<sequence>MSLSNTRPSCLASHVLAAVNGDLARYLQLLFGPVAARHSHRRRLGNPPARSPIADRRFRINATEYAKYTLLVYTSDIQNPTGIDEESRNINEAPSRRHIDYCKVFFNCGLVNFLLVQSDDIPLLPF</sequence>
<dbReference type="Proteomes" id="UP000217790">
    <property type="component" value="Unassembled WGS sequence"/>
</dbReference>
<dbReference type="AlphaFoldDB" id="A0A2H3CX47"/>
<proteinExistence type="predicted"/>
<protein>
    <submittedName>
        <fullName evidence="1">Uncharacterized protein</fullName>
    </submittedName>
</protein>
<dbReference type="OrthoDB" id="10524142at2759"/>
<organism evidence="1 2">
    <name type="scientific">Armillaria gallica</name>
    <name type="common">Bulbous honey fungus</name>
    <name type="synonym">Armillaria bulbosa</name>
    <dbReference type="NCBI Taxonomy" id="47427"/>
    <lineage>
        <taxon>Eukaryota</taxon>
        <taxon>Fungi</taxon>
        <taxon>Dikarya</taxon>
        <taxon>Basidiomycota</taxon>
        <taxon>Agaricomycotina</taxon>
        <taxon>Agaricomycetes</taxon>
        <taxon>Agaricomycetidae</taxon>
        <taxon>Agaricales</taxon>
        <taxon>Marasmiineae</taxon>
        <taxon>Physalacriaceae</taxon>
        <taxon>Armillaria</taxon>
    </lineage>
</organism>
<evidence type="ECO:0000313" key="2">
    <source>
        <dbReference type="Proteomes" id="UP000217790"/>
    </source>
</evidence>
<reference evidence="2" key="1">
    <citation type="journal article" date="2017" name="Nat. Ecol. Evol.">
        <title>Genome expansion and lineage-specific genetic innovations in the forest pathogenic fungi Armillaria.</title>
        <authorList>
            <person name="Sipos G."/>
            <person name="Prasanna A.N."/>
            <person name="Walter M.C."/>
            <person name="O'Connor E."/>
            <person name="Balint B."/>
            <person name="Krizsan K."/>
            <person name="Kiss B."/>
            <person name="Hess J."/>
            <person name="Varga T."/>
            <person name="Slot J."/>
            <person name="Riley R."/>
            <person name="Boka B."/>
            <person name="Rigling D."/>
            <person name="Barry K."/>
            <person name="Lee J."/>
            <person name="Mihaltcheva S."/>
            <person name="LaButti K."/>
            <person name="Lipzen A."/>
            <person name="Waldron R."/>
            <person name="Moloney N.M."/>
            <person name="Sperisen C."/>
            <person name="Kredics L."/>
            <person name="Vagvoelgyi C."/>
            <person name="Patrignani A."/>
            <person name="Fitzpatrick D."/>
            <person name="Nagy I."/>
            <person name="Doyle S."/>
            <person name="Anderson J.B."/>
            <person name="Grigoriev I.V."/>
            <person name="Gueldener U."/>
            <person name="Muensterkoetter M."/>
            <person name="Nagy L.G."/>
        </authorList>
    </citation>
    <scope>NUCLEOTIDE SEQUENCE [LARGE SCALE GENOMIC DNA]</scope>
    <source>
        <strain evidence="2">Ar21-2</strain>
    </source>
</reference>
<dbReference type="InParanoid" id="A0A2H3CX47"/>
<gene>
    <name evidence="1" type="ORF">ARMGADRAFT_447334</name>
</gene>
<accession>A0A2H3CX47</accession>